<protein>
    <submittedName>
        <fullName evidence="1">Uncharacterized protein</fullName>
    </submittedName>
</protein>
<name>A0ABS6HAS7_9PROT</name>
<reference evidence="1 2" key="1">
    <citation type="submission" date="2021-01" db="EMBL/GenBank/DDBJ databases">
        <title>Roseomonas sp. nov, a bacterium isolated from an oil production mixture in Yumen Oilfield.</title>
        <authorList>
            <person name="Wu D."/>
        </authorList>
    </citation>
    <scope>NUCLEOTIDE SEQUENCE [LARGE SCALE GENOMIC DNA]</scope>
    <source>
        <strain evidence="1 2">ROY-5-3</strain>
    </source>
</reference>
<dbReference type="Proteomes" id="UP000689967">
    <property type="component" value="Unassembled WGS sequence"/>
</dbReference>
<evidence type="ECO:0000313" key="1">
    <source>
        <dbReference type="EMBL" id="MBU8545837.1"/>
    </source>
</evidence>
<evidence type="ECO:0000313" key="2">
    <source>
        <dbReference type="Proteomes" id="UP000689967"/>
    </source>
</evidence>
<gene>
    <name evidence="1" type="ORF">JJQ90_19090</name>
</gene>
<sequence>MSSAALSDIRAQRAEVEARLAYTHARDGEAKALAWWRLQLARRARLAALGPDSSIHLPALPAPPPGALSRWQELAVRVRLMRLKDASPPKATAGLLRRQSS</sequence>
<keyword evidence="2" id="KW-1185">Reference proteome</keyword>
<dbReference type="RefSeq" id="WP_216877860.1">
    <property type="nucleotide sequence ID" value="NZ_JAERQM010000006.1"/>
</dbReference>
<comment type="caution">
    <text evidence="1">The sequence shown here is derived from an EMBL/GenBank/DDBJ whole genome shotgun (WGS) entry which is preliminary data.</text>
</comment>
<accession>A0ABS6HAS7</accession>
<organism evidence="1 2">
    <name type="scientific">Falsiroseomonas oleicola</name>
    <dbReference type="NCBI Taxonomy" id="2801474"/>
    <lineage>
        <taxon>Bacteria</taxon>
        <taxon>Pseudomonadati</taxon>
        <taxon>Pseudomonadota</taxon>
        <taxon>Alphaproteobacteria</taxon>
        <taxon>Acetobacterales</taxon>
        <taxon>Roseomonadaceae</taxon>
        <taxon>Falsiroseomonas</taxon>
    </lineage>
</organism>
<proteinExistence type="predicted"/>
<dbReference type="EMBL" id="JAERQM010000006">
    <property type="protein sequence ID" value="MBU8545837.1"/>
    <property type="molecule type" value="Genomic_DNA"/>
</dbReference>